<reference evidence="1 2" key="1">
    <citation type="journal article" date="2013" name="Genome Announc.">
        <title>Complete Genome Sequence of Glaciecola psychrophila Strain 170T.</title>
        <authorList>
            <person name="Yin J."/>
            <person name="Chen J."/>
            <person name="Liu G."/>
            <person name="Yu Y."/>
            <person name="Song L."/>
            <person name="Wang X."/>
            <person name="Qu X."/>
        </authorList>
    </citation>
    <scope>NUCLEOTIDE SEQUENCE [LARGE SCALE GENOMIC DNA]</scope>
    <source>
        <strain evidence="1 2">170</strain>
    </source>
</reference>
<name>K6YV03_9ALTE</name>
<evidence type="ECO:0000313" key="2">
    <source>
        <dbReference type="Proteomes" id="UP000011864"/>
    </source>
</evidence>
<sequence>MNEVNVALSETKSIGSVTLIDQKFNGTFEPVSSSSLTQ</sequence>
<dbReference type="Proteomes" id="UP000011864">
    <property type="component" value="Chromosome"/>
</dbReference>
<dbReference type="EMBL" id="CP003837">
    <property type="protein sequence ID" value="AGH47324.1"/>
    <property type="molecule type" value="Genomic_DNA"/>
</dbReference>
<dbReference type="AlphaFoldDB" id="K6YV03"/>
<proteinExistence type="predicted"/>
<gene>
    <name evidence="1" type="ORF">C427_5227</name>
</gene>
<evidence type="ECO:0000313" key="1">
    <source>
        <dbReference type="EMBL" id="AGH47324.1"/>
    </source>
</evidence>
<protein>
    <submittedName>
        <fullName evidence="1">Uncharacterized protein</fullName>
    </submittedName>
</protein>
<dbReference type="KEGG" id="gps:C427_5227"/>
<dbReference type="PATRIC" id="fig|1129794.4.peg.5210"/>
<keyword evidence="2" id="KW-1185">Reference proteome</keyword>
<dbReference type="HOGENOM" id="CLU_3331210_0_0_6"/>
<organism evidence="1 2">
    <name type="scientific">Paraglaciecola psychrophila 170</name>
    <dbReference type="NCBI Taxonomy" id="1129794"/>
    <lineage>
        <taxon>Bacteria</taxon>
        <taxon>Pseudomonadati</taxon>
        <taxon>Pseudomonadota</taxon>
        <taxon>Gammaproteobacteria</taxon>
        <taxon>Alteromonadales</taxon>
        <taxon>Alteromonadaceae</taxon>
        <taxon>Paraglaciecola</taxon>
    </lineage>
</organism>
<accession>K6YV03</accession>